<dbReference type="EC" id="2.1.1.72" evidence="2"/>
<evidence type="ECO:0000313" key="9">
    <source>
        <dbReference type="EMBL" id="TGE20117.1"/>
    </source>
</evidence>
<dbReference type="PRINTS" id="PR00507">
    <property type="entry name" value="N12N6MTFRASE"/>
</dbReference>
<gene>
    <name evidence="9" type="ORF">E5J99_00680</name>
</gene>
<feature type="domain" description="Type ISP restriction-modification enzyme LLaBIII C-terminal specificity" evidence="8">
    <location>
        <begin position="726"/>
        <end position="1075"/>
    </location>
</feature>
<name>A0A4Z0PQW8_9BACT</name>
<comment type="catalytic activity">
    <reaction evidence="5">
        <text>a 2'-deoxyadenosine in DNA + S-adenosyl-L-methionine = an N(6)-methyl-2'-deoxyadenosine in DNA + S-adenosyl-L-homocysteine + H(+)</text>
        <dbReference type="Rhea" id="RHEA:15197"/>
        <dbReference type="Rhea" id="RHEA-COMP:12418"/>
        <dbReference type="Rhea" id="RHEA-COMP:12419"/>
        <dbReference type="ChEBI" id="CHEBI:15378"/>
        <dbReference type="ChEBI" id="CHEBI:57856"/>
        <dbReference type="ChEBI" id="CHEBI:59789"/>
        <dbReference type="ChEBI" id="CHEBI:90615"/>
        <dbReference type="ChEBI" id="CHEBI:90616"/>
        <dbReference type="EC" id="2.1.1.72"/>
    </reaction>
</comment>
<evidence type="ECO:0000313" key="10">
    <source>
        <dbReference type="Proteomes" id="UP000297739"/>
    </source>
</evidence>
<dbReference type="InterPro" id="IPR050953">
    <property type="entry name" value="N4_N6_ade-DNA_methylase"/>
</dbReference>
<comment type="caution">
    <text evidence="9">The sequence shown here is derived from an EMBL/GenBank/DDBJ whole genome shotgun (WGS) entry which is preliminary data.</text>
</comment>
<evidence type="ECO:0000259" key="7">
    <source>
        <dbReference type="Pfam" id="PF02384"/>
    </source>
</evidence>
<dbReference type="GO" id="GO:0003677">
    <property type="term" value="F:DNA binding"/>
    <property type="evidence" value="ECO:0007669"/>
    <property type="project" value="InterPro"/>
</dbReference>
<dbReference type="PANTHER" id="PTHR33841">
    <property type="entry name" value="DNA METHYLTRANSFERASE YEEA-RELATED"/>
    <property type="match status" value="1"/>
</dbReference>
<keyword evidence="4 9" id="KW-0808">Transferase</keyword>
<dbReference type="OrthoDB" id="9759819at2"/>
<evidence type="ECO:0000256" key="3">
    <source>
        <dbReference type="ARBA" id="ARBA00022603"/>
    </source>
</evidence>
<dbReference type="InterPro" id="IPR003356">
    <property type="entry name" value="DNA_methylase_A-5"/>
</dbReference>
<feature type="region of interest" description="Disordered" evidence="6">
    <location>
        <begin position="72"/>
        <end position="95"/>
    </location>
</feature>
<evidence type="ECO:0000256" key="4">
    <source>
        <dbReference type="ARBA" id="ARBA00022679"/>
    </source>
</evidence>
<dbReference type="GO" id="GO:0008170">
    <property type="term" value="F:N-methyltransferase activity"/>
    <property type="evidence" value="ECO:0007669"/>
    <property type="project" value="InterPro"/>
</dbReference>
<dbReference type="Pfam" id="PF02384">
    <property type="entry name" value="N6_Mtase"/>
    <property type="match status" value="1"/>
</dbReference>
<dbReference type="GO" id="GO:0032259">
    <property type="term" value="P:methylation"/>
    <property type="evidence" value="ECO:0007669"/>
    <property type="project" value="UniProtKB-KW"/>
</dbReference>
<comment type="similarity">
    <text evidence="1">Belongs to the N(4)/N(6)-methyltransferase family.</text>
</comment>
<evidence type="ECO:0000259" key="8">
    <source>
        <dbReference type="Pfam" id="PF18135"/>
    </source>
</evidence>
<dbReference type="SUPFAM" id="SSF53335">
    <property type="entry name" value="S-adenosyl-L-methionine-dependent methyltransferases"/>
    <property type="match status" value="1"/>
</dbReference>
<evidence type="ECO:0000256" key="6">
    <source>
        <dbReference type="SAM" id="MobiDB-lite"/>
    </source>
</evidence>
<evidence type="ECO:0000256" key="5">
    <source>
        <dbReference type="ARBA" id="ARBA00047942"/>
    </source>
</evidence>
<dbReference type="Gene3D" id="3.40.50.150">
    <property type="entry name" value="Vaccinia Virus protein VP39"/>
    <property type="match status" value="1"/>
</dbReference>
<proteinExistence type="inferred from homology"/>
<sequence>MLVLATYLHALATIRATGAATPETSYYTPLENLFNAVGAGLKPTVRAVFQLSDLGAGRPDFGLFAAGQFERPADGVSSPERRAGALPERGAGEVKGPGEALDKLLAGKQVSKYWDKYRQVLVTNLRQFAFVAELDGKPLLLDSFELAKNEAEFWTMCHASTPPPPAVAASFTAFLERCLRHAAPLDEPKDLAWFLAAFAREARQRLELADPAHLQPLRTALEETLGVRFDGEKGARFLRATVVQTLFYGVFSAWVLWHRDTADDPEAAPFAWRNAPDYLQLPVMQVLFEQVGTTSFLKNVKLRDLLDRTDLVLARVNRARFFGKFAETEAIQYFYEPFLEAYDPQLRKELGVWYTPPEVVRYMVARVDWALRTQLNIPDGLADERVVVLDPCCGTGTFLVEVLRHLAAALEAQGAGALRAEQLRKAATERLFGFEILTAPFVVAHLQLGLALREFGAPLPPEARAAVYLTNALTGWDPAKHEKQLTTYPALRKEAEAARHVKRDERIVVILGNPPYDGYAGLSAGGSEEDRLAEAYRHPRRTAPPQGQGLNDLYVRFFRMAERQIAERTRQGLVCFVANYSWLDGLSHPGLRERFLEAFDGIWIDNLNGDKYATGKTTPDGRPDPSVFSTPFNREGIQVGAAVSLLVRAHDRPEADGAAPASDAVVHYRDFWGKDKRAELAAIAAAPEPTTGPAYLALLPNPALGLPFKPRAVADEYLTWPTLPQVFPASFPGVKTSRDEALVSIDRAELEARMQRYFDPAVTDAQLEAEHSPLMASGTDFNATNTRRQLLPRGFRPESVIPFMYRPLDVRWLYWENETKLLDRSRPEYQEHILEGNPWLFTTARTRKSIEPPIYSEALTDLNLMDSGARGIPLYLAPDMLSAGERRPNLSHRASEYLTALGAPPETLFYHALAVLHAPTYREQNAGALRQDWPRLPLPASLAALDASAALGREVAALLDVRRPVPTVTHGAIRPELRAIGAPQRRPGAPDTGLHPAEGHFGLRARWGTRSNGTVVPGAGRTTPTPDQPDHLDIWLNDEACWAAVPAAVWATTLGGYPVLKKWLSYRAAPVLGRDLTMDEVQEFMRLVRRLAALLALSPSLNAAYNASTKN</sequence>
<organism evidence="9 10">
    <name type="scientific">Hymenobacter elongatus</name>
    <dbReference type="NCBI Taxonomy" id="877208"/>
    <lineage>
        <taxon>Bacteria</taxon>
        <taxon>Pseudomonadati</taxon>
        <taxon>Bacteroidota</taxon>
        <taxon>Cytophagia</taxon>
        <taxon>Cytophagales</taxon>
        <taxon>Hymenobacteraceae</taxon>
        <taxon>Hymenobacter</taxon>
    </lineage>
</organism>
<evidence type="ECO:0000256" key="2">
    <source>
        <dbReference type="ARBA" id="ARBA00011900"/>
    </source>
</evidence>
<dbReference type="Pfam" id="PF18135">
    <property type="entry name" value="Type_ISP_C"/>
    <property type="match status" value="1"/>
</dbReference>
<dbReference type="InterPro" id="IPR041635">
    <property type="entry name" value="Type_ISP_LLaBIII_C"/>
</dbReference>
<dbReference type="InterPro" id="IPR029063">
    <property type="entry name" value="SAM-dependent_MTases_sf"/>
</dbReference>
<evidence type="ECO:0000256" key="1">
    <source>
        <dbReference type="ARBA" id="ARBA00006594"/>
    </source>
</evidence>
<dbReference type="GO" id="GO:0009007">
    <property type="term" value="F:site-specific DNA-methyltransferase (adenine-specific) activity"/>
    <property type="evidence" value="ECO:0007669"/>
    <property type="project" value="UniProtKB-EC"/>
</dbReference>
<reference evidence="9 10" key="1">
    <citation type="submission" date="2019-04" db="EMBL/GenBank/DDBJ databases">
        <authorList>
            <person name="Feng G."/>
            <person name="Zhang J."/>
            <person name="Zhu H."/>
        </authorList>
    </citation>
    <scope>NUCLEOTIDE SEQUENCE [LARGE SCALE GENOMIC DNA]</scope>
    <source>
        <strain evidence="9 10">JCM 17223</strain>
    </source>
</reference>
<keyword evidence="10" id="KW-1185">Reference proteome</keyword>
<dbReference type="Proteomes" id="UP000297739">
    <property type="component" value="Unassembled WGS sequence"/>
</dbReference>
<keyword evidence="3 9" id="KW-0489">Methyltransferase</keyword>
<feature type="domain" description="DNA methylase adenine-specific" evidence="7">
    <location>
        <begin position="334"/>
        <end position="448"/>
    </location>
</feature>
<dbReference type="AlphaFoldDB" id="A0A4Z0PQW8"/>
<dbReference type="PANTHER" id="PTHR33841:SF1">
    <property type="entry name" value="DNA METHYLTRANSFERASE A"/>
    <property type="match status" value="1"/>
</dbReference>
<dbReference type="RefSeq" id="WP_135495792.1">
    <property type="nucleotide sequence ID" value="NZ_SRLD01000001.1"/>
</dbReference>
<accession>A0A4Z0PQW8</accession>
<dbReference type="EMBL" id="SRLD01000001">
    <property type="protein sequence ID" value="TGE20117.1"/>
    <property type="molecule type" value="Genomic_DNA"/>
</dbReference>
<protein>
    <recommendedName>
        <fullName evidence="2">site-specific DNA-methyltransferase (adenine-specific)</fullName>
        <ecNumber evidence="2">2.1.1.72</ecNumber>
    </recommendedName>
</protein>